<keyword evidence="2 5" id="KW-0812">Transmembrane</keyword>
<evidence type="ECO:0000256" key="4">
    <source>
        <dbReference type="ARBA" id="ARBA00023136"/>
    </source>
</evidence>
<evidence type="ECO:0000256" key="5">
    <source>
        <dbReference type="SAM" id="Phobius"/>
    </source>
</evidence>
<accession>A0ABD3IUF4</accession>
<evidence type="ECO:0000313" key="8">
    <source>
        <dbReference type="Proteomes" id="UP001634007"/>
    </source>
</evidence>
<feature type="transmembrane region" description="Helical" evidence="5">
    <location>
        <begin position="21"/>
        <end position="44"/>
    </location>
</feature>
<reference evidence="7 8" key="1">
    <citation type="submission" date="2024-11" db="EMBL/GenBank/DDBJ databases">
        <title>Chromosome-level genome assembly of Eucalyptus globulus Labill. provides insights into its genome evolution.</title>
        <authorList>
            <person name="Li X."/>
        </authorList>
    </citation>
    <scope>NUCLEOTIDE SEQUENCE [LARGE SCALE GENOMIC DNA]</scope>
    <source>
        <strain evidence="7">CL2024</strain>
        <tissue evidence="7">Fresh tender leaves</tissue>
    </source>
</reference>
<keyword evidence="4 5" id="KW-0472">Membrane</keyword>
<dbReference type="PANTHER" id="PTHR31234:SF39">
    <property type="entry name" value="HARPIN-INDUCED PROTEIN 1 CONTAINING PROTEIN, EXPRESSED"/>
    <property type="match status" value="1"/>
</dbReference>
<name>A0ABD3IUF4_EUCGL</name>
<evidence type="ECO:0000256" key="2">
    <source>
        <dbReference type="ARBA" id="ARBA00022692"/>
    </source>
</evidence>
<dbReference type="PANTHER" id="PTHR31234">
    <property type="entry name" value="LATE EMBRYOGENESIS ABUNDANT (LEA) HYDROXYPROLINE-RICH GLYCOPROTEIN FAMILY"/>
    <property type="match status" value="1"/>
</dbReference>
<dbReference type="InterPro" id="IPR044839">
    <property type="entry name" value="NDR1-like"/>
</dbReference>
<dbReference type="GO" id="GO:0016020">
    <property type="term" value="C:membrane"/>
    <property type="evidence" value="ECO:0007669"/>
    <property type="project" value="UniProtKB-SubCell"/>
</dbReference>
<dbReference type="AlphaFoldDB" id="A0ABD3IUF4"/>
<evidence type="ECO:0000256" key="3">
    <source>
        <dbReference type="ARBA" id="ARBA00022989"/>
    </source>
</evidence>
<evidence type="ECO:0000256" key="1">
    <source>
        <dbReference type="ARBA" id="ARBA00004167"/>
    </source>
</evidence>
<gene>
    <name evidence="7" type="ORF">ACJRO7_003352</name>
</gene>
<dbReference type="Proteomes" id="UP001634007">
    <property type="component" value="Unassembled WGS sequence"/>
</dbReference>
<evidence type="ECO:0000313" key="7">
    <source>
        <dbReference type="EMBL" id="KAL3718201.1"/>
    </source>
</evidence>
<keyword evidence="3 5" id="KW-1133">Transmembrane helix</keyword>
<dbReference type="Pfam" id="PF03168">
    <property type="entry name" value="LEA_2"/>
    <property type="match status" value="1"/>
</dbReference>
<dbReference type="InterPro" id="IPR004864">
    <property type="entry name" value="LEA_2"/>
</dbReference>
<protein>
    <recommendedName>
        <fullName evidence="6">Late embryogenesis abundant protein LEA-2 subgroup domain-containing protein</fullName>
    </recommendedName>
</protein>
<comment type="caution">
    <text evidence="7">The sequence shown here is derived from an EMBL/GenBank/DDBJ whole genome shotgun (WGS) entry which is preliminary data.</text>
</comment>
<sequence length="199" mass="22756">MATNQGQPPRQRKGRLGLAKMAALILLSLIVLVGVAVFIIWLAIHPRRLVFTVGDAFIDHYNLTRDHLDARFDFSIRAYNPNRRMSVYYDDIHVTVEYDDQDLASSVADPFFLSHKNETKLHVVPQAQDVALARRVSRNLRLERTSGVVQIKVRLQAKVRFKVGIWKSRHRKLKVYCGPVLGLFSRARTFGTSDCDVEI</sequence>
<comment type="subcellular location">
    <subcellularLocation>
        <location evidence="1">Membrane</location>
        <topology evidence="1">Single-pass membrane protein</topology>
    </subcellularLocation>
</comment>
<keyword evidence="8" id="KW-1185">Reference proteome</keyword>
<feature type="domain" description="Late embryogenesis abundant protein LEA-2 subgroup" evidence="6">
    <location>
        <begin position="76"/>
        <end position="175"/>
    </location>
</feature>
<dbReference type="EMBL" id="JBJKBG010000010">
    <property type="protein sequence ID" value="KAL3718201.1"/>
    <property type="molecule type" value="Genomic_DNA"/>
</dbReference>
<evidence type="ECO:0000259" key="6">
    <source>
        <dbReference type="Pfam" id="PF03168"/>
    </source>
</evidence>
<organism evidence="7 8">
    <name type="scientific">Eucalyptus globulus</name>
    <name type="common">Tasmanian blue gum</name>
    <dbReference type="NCBI Taxonomy" id="34317"/>
    <lineage>
        <taxon>Eukaryota</taxon>
        <taxon>Viridiplantae</taxon>
        <taxon>Streptophyta</taxon>
        <taxon>Embryophyta</taxon>
        <taxon>Tracheophyta</taxon>
        <taxon>Spermatophyta</taxon>
        <taxon>Magnoliopsida</taxon>
        <taxon>eudicotyledons</taxon>
        <taxon>Gunneridae</taxon>
        <taxon>Pentapetalae</taxon>
        <taxon>rosids</taxon>
        <taxon>malvids</taxon>
        <taxon>Myrtales</taxon>
        <taxon>Myrtaceae</taxon>
        <taxon>Myrtoideae</taxon>
        <taxon>Eucalypteae</taxon>
        <taxon>Eucalyptus</taxon>
    </lineage>
</organism>
<proteinExistence type="predicted"/>